<comment type="caution">
    <text evidence="2">The sequence shown here is derived from an EMBL/GenBank/DDBJ whole genome shotgun (WGS) entry which is preliminary data.</text>
</comment>
<evidence type="ECO:0008006" key="4">
    <source>
        <dbReference type="Google" id="ProtNLM"/>
    </source>
</evidence>
<dbReference type="Proteomes" id="UP001159363">
    <property type="component" value="Chromosome X"/>
</dbReference>
<proteinExistence type="predicted"/>
<gene>
    <name evidence="2" type="ORF">PR048_012375</name>
</gene>
<sequence length="854" mass="97214">MEEIAKTQLLVRSLQHLYSTSSSYPSLLAWWPCQPVSPPPEKTYPYNYCEKIFSKSCHARRHEKTTSTKSLFRAMKHYDIGTMQFMQGDALKELIEICKGSSTGSQQVMSLVHHAALVATDSSGDNDERVNAEDGTSAVVSHDRNKTARKSDVISLFEDCTRIKFFAVISEKHSEQNATNNNAASIMNVRKKHSQGINLKQTMMPLENNDQMIALDLCENDSPVIFDIILDIQVKIRKYFTTQTYSKIRKQFVRDNTNFLCMFRQDDTNLKHIYNDFIGGDMPYENLNFGAVREESYRQPTDFISWNPWTTKGKGGNMVEVSARADWPKPRTRRDNKRVRERERVGVVWCNSRQDGVTRREGIASRLLRKAAEELWSDKVDNTTCIKCAVAAKRKALNWCVVLSYCVHRHALDTEYFLIQRRIIRLFSELQLHTPEKKNDRDWAVKCWNDVRQSALGTCSLAVSSVEREISQQAVANQAKGPFTSASRSQSENVYAHIKDTAMQFHLCALHARPISVERSGRLLPECKGGGNGRPRENPLTSGIVRHDSHWRKSWGGSPGDLTRLTLVGGEQSNRYVARTCNDAISYEMNMDQQPMNNDVGREYTKDCCRMNPRNFGVYENRRWKYSCPLGLRAGAGLETVANLELVSRLRLRSNKGDIAGRNKRSIAAVRLIISHLGEPGSIPDRFTRRFPPVGIVLDDAFSRRDFFSGILYLLRPFIPVLLHTRLISPSSALNTSSLGGTAAMFDVQLTSPDHRLSDMFENILIVPNNPCSYNDTGDEVLFGFHHGFIHEARHVTPEEILQWIYIWVSWRPGNRTPTAYTSPRKYEIQVIAYRSRTVGWGAVVLEPHGRTCL</sequence>
<feature type="region of interest" description="Disordered" evidence="1">
    <location>
        <begin position="122"/>
        <end position="143"/>
    </location>
</feature>
<name>A0ABQ9HPB2_9NEOP</name>
<evidence type="ECO:0000256" key="1">
    <source>
        <dbReference type="SAM" id="MobiDB-lite"/>
    </source>
</evidence>
<protein>
    <recommendedName>
        <fullName evidence="4">C2H2-type domain-containing protein</fullName>
    </recommendedName>
</protein>
<keyword evidence="3" id="KW-1185">Reference proteome</keyword>
<accession>A0ABQ9HPB2</accession>
<organism evidence="2 3">
    <name type="scientific">Dryococelus australis</name>
    <dbReference type="NCBI Taxonomy" id="614101"/>
    <lineage>
        <taxon>Eukaryota</taxon>
        <taxon>Metazoa</taxon>
        <taxon>Ecdysozoa</taxon>
        <taxon>Arthropoda</taxon>
        <taxon>Hexapoda</taxon>
        <taxon>Insecta</taxon>
        <taxon>Pterygota</taxon>
        <taxon>Neoptera</taxon>
        <taxon>Polyneoptera</taxon>
        <taxon>Phasmatodea</taxon>
        <taxon>Verophasmatodea</taxon>
        <taxon>Anareolatae</taxon>
        <taxon>Phasmatidae</taxon>
        <taxon>Eurycanthinae</taxon>
        <taxon>Dryococelus</taxon>
    </lineage>
</organism>
<reference evidence="2 3" key="1">
    <citation type="submission" date="2023-02" db="EMBL/GenBank/DDBJ databases">
        <title>LHISI_Scaffold_Assembly.</title>
        <authorList>
            <person name="Stuart O.P."/>
            <person name="Cleave R."/>
            <person name="Magrath M.J.L."/>
            <person name="Mikheyev A.S."/>
        </authorList>
    </citation>
    <scope>NUCLEOTIDE SEQUENCE [LARGE SCALE GENOMIC DNA]</scope>
    <source>
        <strain evidence="2">Daus_M_001</strain>
        <tissue evidence="2">Leg muscle</tissue>
    </source>
</reference>
<evidence type="ECO:0000313" key="3">
    <source>
        <dbReference type="Proteomes" id="UP001159363"/>
    </source>
</evidence>
<evidence type="ECO:0000313" key="2">
    <source>
        <dbReference type="EMBL" id="KAJ8886166.1"/>
    </source>
</evidence>
<dbReference type="EMBL" id="JARBHB010000004">
    <property type="protein sequence ID" value="KAJ8886166.1"/>
    <property type="molecule type" value="Genomic_DNA"/>
</dbReference>